<dbReference type="Pfam" id="PF05183">
    <property type="entry name" value="RdRP"/>
    <property type="match status" value="1"/>
</dbReference>
<dbReference type="Pfam" id="PF24823">
    <property type="entry name" value="PH_RDR2"/>
    <property type="match status" value="1"/>
</dbReference>
<keyword evidence="6" id="KW-1185">Reference proteome</keyword>
<keyword evidence="1" id="KW-0696">RNA-directed RNA polymerase</keyword>
<keyword evidence="1" id="KW-0548">Nucleotidyltransferase</keyword>
<keyword evidence="1" id="KW-0943">RNA-mediated gene silencing</keyword>
<feature type="domain" description="RDRP helical" evidence="4">
    <location>
        <begin position="143"/>
        <end position="223"/>
    </location>
</feature>
<evidence type="ECO:0000313" key="5">
    <source>
        <dbReference type="EMBL" id="KAK8996129.1"/>
    </source>
</evidence>
<evidence type="ECO:0000259" key="3">
    <source>
        <dbReference type="Pfam" id="PF24823"/>
    </source>
</evidence>
<dbReference type="PANTHER" id="PTHR23079">
    <property type="entry name" value="RNA-DEPENDENT RNA POLYMERASE"/>
    <property type="match status" value="1"/>
</dbReference>
<dbReference type="PANTHER" id="PTHR23079:SF5">
    <property type="entry name" value="RNA-DEPENDENT RNA POLYMERASE 2"/>
    <property type="match status" value="1"/>
</dbReference>
<comment type="caution">
    <text evidence="5">The sequence shown here is derived from an EMBL/GenBank/DDBJ whole genome shotgun (WGS) entry which is preliminary data.</text>
</comment>
<dbReference type="Pfam" id="PF26252">
    <property type="entry name" value="RdRP_helical"/>
    <property type="match status" value="1"/>
</dbReference>
<comment type="catalytic activity">
    <reaction evidence="1">
        <text>RNA(n) + a ribonucleoside 5'-triphosphate = RNA(n+1) + diphosphate</text>
        <dbReference type="Rhea" id="RHEA:21248"/>
        <dbReference type="Rhea" id="RHEA-COMP:14527"/>
        <dbReference type="Rhea" id="RHEA-COMP:17342"/>
        <dbReference type="ChEBI" id="CHEBI:33019"/>
        <dbReference type="ChEBI" id="CHEBI:61557"/>
        <dbReference type="ChEBI" id="CHEBI:140395"/>
        <dbReference type="EC" id="2.7.7.48"/>
    </reaction>
</comment>
<evidence type="ECO:0000259" key="2">
    <source>
        <dbReference type="Pfam" id="PF05183"/>
    </source>
</evidence>
<evidence type="ECO:0000259" key="4">
    <source>
        <dbReference type="Pfam" id="PF26252"/>
    </source>
</evidence>
<comment type="similarity">
    <text evidence="1">Belongs to the RdRP family.</text>
</comment>
<organism evidence="5 6">
    <name type="scientific">Hibiscus sabdariffa</name>
    <name type="common">roselle</name>
    <dbReference type="NCBI Taxonomy" id="183260"/>
    <lineage>
        <taxon>Eukaryota</taxon>
        <taxon>Viridiplantae</taxon>
        <taxon>Streptophyta</taxon>
        <taxon>Embryophyta</taxon>
        <taxon>Tracheophyta</taxon>
        <taxon>Spermatophyta</taxon>
        <taxon>Magnoliopsida</taxon>
        <taxon>eudicotyledons</taxon>
        <taxon>Gunneridae</taxon>
        <taxon>Pentapetalae</taxon>
        <taxon>rosids</taxon>
        <taxon>malvids</taxon>
        <taxon>Malvales</taxon>
        <taxon>Malvaceae</taxon>
        <taxon>Malvoideae</taxon>
        <taxon>Hibiscus</taxon>
    </lineage>
</organism>
<dbReference type="EMBL" id="JBBPBN010000045">
    <property type="protein sequence ID" value="KAK8996129.1"/>
    <property type="molecule type" value="Genomic_DNA"/>
</dbReference>
<comment type="function">
    <text evidence="1">Probably involved in the RNA silencing pathway and required for the generation of small interfering RNAs (siRNAs).</text>
</comment>
<dbReference type="InterPro" id="IPR057596">
    <property type="entry name" value="RDRP_core"/>
</dbReference>
<protein>
    <recommendedName>
        <fullName evidence="1">RNA-dependent RNA polymerase</fullName>
        <ecNumber evidence="1">2.7.7.48</ecNumber>
    </recommendedName>
</protein>
<accession>A0ABR2Q621</accession>
<dbReference type="InterPro" id="IPR058751">
    <property type="entry name" value="RDRP_helical"/>
</dbReference>
<evidence type="ECO:0000313" key="6">
    <source>
        <dbReference type="Proteomes" id="UP001396334"/>
    </source>
</evidence>
<dbReference type="InterPro" id="IPR007855">
    <property type="entry name" value="RDRP"/>
</dbReference>
<gene>
    <name evidence="5" type="ORF">V6N11_076377</name>
</gene>
<evidence type="ECO:0000256" key="1">
    <source>
        <dbReference type="RuleBase" id="RU363098"/>
    </source>
</evidence>
<sequence>MPERRRLEFWVWSDAKCYKLDVLFDDIFETVGCGFDGSACNALLLRVRYAPRIYQKVSGPNVASKFCTDPYRICKENFDFLWVRTIDFSRINSIGQSTSFYWEFNAGLSISDMSTYFPCYREDIKCPSLETREELSLPLDIVPLVKCPSDSKLAYEIIFQLNSLVHSQKISIAAVDADLNGILSVLPVETAVTILQQLRKLQSPCYNPVSFVKAKLSVARNYQSPLSLSERLKDHNVMSCHRALVTPTKIYCLGPELESANYVVKNFAEYASDFMRVTFVEEDWSKLSANAISTDNGIVIADKRFEFLAFSASQLRSNSVGMFESNDKVKAEDIREWMGCFKKIRSISKFASRMGQLFSSSVPTLVVPEQDMEIIDDIEVNTDGIDYCFSDGIGKISLPFARQVAKKCGLNHIPSAFQIRYGGYKGVAAVDRNSFWKMSLRHSMLKFESNVRMLSVTKWSESMPCFLNQEIVTLLSTLGIKDEVFERMQQEQLCLLDQMLTNREAALDALQSLGGVNSKNILVEMLQIYEPNVQPYLSMMLQAHYESLLSDLKSRCRILFQRDES</sequence>
<dbReference type="InterPro" id="IPR057590">
    <property type="entry name" value="PH_RDR1/2-like"/>
</dbReference>
<dbReference type="EC" id="2.7.7.48" evidence="1"/>
<keyword evidence="1" id="KW-0694">RNA-binding</keyword>
<feature type="domain" description="RDRP core" evidence="2">
    <location>
        <begin position="245"/>
        <end position="559"/>
    </location>
</feature>
<reference evidence="5 6" key="1">
    <citation type="journal article" date="2024" name="G3 (Bethesda)">
        <title>Genome assembly of Hibiscus sabdariffa L. provides insights into metabolisms of medicinal natural products.</title>
        <authorList>
            <person name="Kim T."/>
        </authorList>
    </citation>
    <scope>NUCLEOTIDE SEQUENCE [LARGE SCALE GENOMIC DNA]</scope>
    <source>
        <strain evidence="5">TK-2024</strain>
        <tissue evidence="5">Old leaves</tissue>
    </source>
</reference>
<keyword evidence="1" id="KW-0808">Transferase</keyword>
<proteinExistence type="inferred from homology"/>
<feature type="domain" description="RDR1/2-like PH-like" evidence="3">
    <location>
        <begin position="1"/>
        <end position="124"/>
    </location>
</feature>
<dbReference type="Proteomes" id="UP001396334">
    <property type="component" value="Unassembled WGS sequence"/>
</dbReference>
<name>A0ABR2Q621_9ROSI</name>